<proteinExistence type="predicted"/>
<evidence type="ECO:0000313" key="4">
    <source>
        <dbReference type="Proteomes" id="UP001629113"/>
    </source>
</evidence>
<accession>A0ABR4PHN0</accession>
<name>A0ABR4PHN0_9HELO</name>
<evidence type="ECO:0000256" key="2">
    <source>
        <dbReference type="SAM" id="Phobius"/>
    </source>
</evidence>
<sequence length="96" mass="10888">MSQHQKIRYMVLTGAIASTTAVGAWYGAGLKIQKEHKEEVQKRREATPAEKIALLEETRGTWTAKRAGLERKLHEIQMRKDGASRADSKVGRERTR</sequence>
<keyword evidence="2" id="KW-1133">Transmembrane helix</keyword>
<dbReference type="EMBL" id="JBFCZG010000005">
    <property type="protein sequence ID" value="KAL3422753.1"/>
    <property type="molecule type" value="Genomic_DNA"/>
</dbReference>
<reference evidence="3 4" key="1">
    <citation type="submission" date="2024-06" db="EMBL/GenBank/DDBJ databases">
        <title>Complete genome of Phlyctema vagabunda strain 19-DSS-EL-015.</title>
        <authorList>
            <person name="Fiorenzani C."/>
        </authorList>
    </citation>
    <scope>NUCLEOTIDE SEQUENCE [LARGE SCALE GENOMIC DNA]</scope>
    <source>
        <strain evidence="3 4">19-DSS-EL-015</strain>
    </source>
</reference>
<feature type="transmembrane region" description="Helical" evidence="2">
    <location>
        <begin position="7"/>
        <end position="28"/>
    </location>
</feature>
<keyword evidence="2" id="KW-0472">Membrane</keyword>
<comment type="caution">
    <text evidence="3">The sequence shown here is derived from an EMBL/GenBank/DDBJ whole genome shotgun (WGS) entry which is preliminary data.</text>
</comment>
<gene>
    <name evidence="3" type="ORF">PVAG01_06910</name>
</gene>
<evidence type="ECO:0000256" key="1">
    <source>
        <dbReference type="SAM" id="MobiDB-lite"/>
    </source>
</evidence>
<dbReference type="Proteomes" id="UP001629113">
    <property type="component" value="Unassembled WGS sequence"/>
</dbReference>
<evidence type="ECO:0000313" key="3">
    <source>
        <dbReference type="EMBL" id="KAL3422753.1"/>
    </source>
</evidence>
<keyword evidence="4" id="KW-1185">Reference proteome</keyword>
<protein>
    <submittedName>
        <fullName evidence="3">Uncharacterized protein</fullName>
    </submittedName>
</protein>
<feature type="region of interest" description="Disordered" evidence="1">
    <location>
        <begin position="77"/>
        <end position="96"/>
    </location>
</feature>
<keyword evidence="2" id="KW-0812">Transmembrane</keyword>
<organism evidence="3 4">
    <name type="scientific">Phlyctema vagabunda</name>
    <dbReference type="NCBI Taxonomy" id="108571"/>
    <lineage>
        <taxon>Eukaryota</taxon>
        <taxon>Fungi</taxon>
        <taxon>Dikarya</taxon>
        <taxon>Ascomycota</taxon>
        <taxon>Pezizomycotina</taxon>
        <taxon>Leotiomycetes</taxon>
        <taxon>Helotiales</taxon>
        <taxon>Dermateaceae</taxon>
        <taxon>Phlyctema</taxon>
    </lineage>
</organism>